<dbReference type="PANTHER" id="PTHR11005">
    <property type="entry name" value="LYSOSOMAL ACID LIPASE-RELATED"/>
    <property type="match status" value="1"/>
</dbReference>
<dbReference type="Proteomes" id="UP001516400">
    <property type="component" value="Unassembled WGS sequence"/>
</dbReference>
<dbReference type="SUPFAM" id="SSF53474">
    <property type="entry name" value="alpha/beta-Hydrolases"/>
    <property type="match status" value="1"/>
</dbReference>
<keyword evidence="4 7" id="KW-0442">Lipid degradation</keyword>
<evidence type="ECO:0000256" key="3">
    <source>
        <dbReference type="ARBA" id="ARBA00022801"/>
    </source>
</evidence>
<evidence type="ECO:0000256" key="2">
    <source>
        <dbReference type="ARBA" id="ARBA00022729"/>
    </source>
</evidence>
<evidence type="ECO:0000256" key="7">
    <source>
        <dbReference type="PIRNR" id="PIRNR000862"/>
    </source>
</evidence>
<evidence type="ECO:0000256" key="1">
    <source>
        <dbReference type="ARBA" id="ARBA00010701"/>
    </source>
</evidence>
<evidence type="ECO:0000256" key="4">
    <source>
        <dbReference type="ARBA" id="ARBA00022963"/>
    </source>
</evidence>
<evidence type="ECO:0000313" key="10">
    <source>
        <dbReference type="EMBL" id="KAL3288935.1"/>
    </source>
</evidence>
<feature type="domain" description="Partial AB-hydrolase lipase" evidence="9">
    <location>
        <begin position="15"/>
        <end position="74"/>
    </location>
</feature>
<dbReference type="EMBL" id="JABFTP020000185">
    <property type="protein sequence ID" value="KAL3288935.1"/>
    <property type="molecule type" value="Genomic_DNA"/>
</dbReference>
<keyword evidence="6" id="KW-0325">Glycoprotein</keyword>
<evidence type="ECO:0000259" key="9">
    <source>
        <dbReference type="Pfam" id="PF04083"/>
    </source>
</evidence>
<feature type="active site" description="Nucleophile" evidence="8">
    <location>
        <position position="151"/>
    </location>
</feature>
<dbReference type="GO" id="GO:0016042">
    <property type="term" value="P:lipid catabolic process"/>
    <property type="evidence" value="ECO:0007669"/>
    <property type="project" value="UniProtKB-KW"/>
</dbReference>
<dbReference type="PIRSF" id="PIRSF000862">
    <property type="entry name" value="Steryl_ester_lip"/>
    <property type="match status" value="1"/>
</dbReference>
<comment type="similarity">
    <text evidence="1 7">Belongs to the AB hydrolase superfamily. Lipase family.</text>
</comment>
<keyword evidence="3 7" id="KW-0378">Hydrolase</keyword>
<dbReference type="GO" id="GO:0016787">
    <property type="term" value="F:hydrolase activity"/>
    <property type="evidence" value="ECO:0007669"/>
    <property type="project" value="UniProtKB-KW"/>
</dbReference>
<feature type="active site" description="Charge relay system" evidence="8">
    <location>
        <position position="357"/>
    </location>
</feature>
<organism evidence="10 11">
    <name type="scientific">Cryptolaemus montrouzieri</name>
    <dbReference type="NCBI Taxonomy" id="559131"/>
    <lineage>
        <taxon>Eukaryota</taxon>
        <taxon>Metazoa</taxon>
        <taxon>Ecdysozoa</taxon>
        <taxon>Arthropoda</taxon>
        <taxon>Hexapoda</taxon>
        <taxon>Insecta</taxon>
        <taxon>Pterygota</taxon>
        <taxon>Neoptera</taxon>
        <taxon>Endopterygota</taxon>
        <taxon>Coleoptera</taxon>
        <taxon>Polyphaga</taxon>
        <taxon>Cucujiformia</taxon>
        <taxon>Coccinelloidea</taxon>
        <taxon>Coccinellidae</taxon>
        <taxon>Scymninae</taxon>
        <taxon>Scymnini</taxon>
        <taxon>Cryptolaemus</taxon>
    </lineage>
</organism>
<dbReference type="InterPro" id="IPR029058">
    <property type="entry name" value="AB_hydrolase_fold"/>
</dbReference>
<evidence type="ECO:0000256" key="8">
    <source>
        <dbReference type="PIRSR" id="PIRSR000862-1"/>
    </source>
</evidence>
<feature type="active site" description="Charge relay system" evidence="8">
    <location>
        <position position="326"/>
    </location>
</feature>
<dbReference type="FunFam" id="3.40.50.1820:FF:000057">
    <property type="entry name" value="Lipase"/>
    <property type="match status" value="1"/>
</dbReference>
<comment type="caution">
    <text evidence="10">The sequence shown here is derived from an EMBL/GenBank/DDBJ whole genome shotgun (WGS) entry which is preliminary data.</text>
</comment>
<proteinExistence type="inferred from homology"/>
<protein>
    <recommendedName>
        <fullName evidence="7">Lipase</fullName>
    </recommendedName>
</protein>
<reference evidence="10 11" key="1">
    <citation type="journal article" date="2021" name="BMC Biol.">
        <title>Horizontally acquired antibacterial genes associated with adaptive radiation of ladybird beetles.</title>
        <authorList>
            <person name="Li H.S."/>
            <person name="Tang X.F."/>
            <person name="Huang Y.H."/>
            <person name="Xu Z.Y."/>
            <person name="Chen M.L."/>
            <person name="Du X.Y."/>
            <person name="Qiu B.Y."/>
            <person name="Chen P.T."/>
            <person name="Zhang W."/>
            <person name="Slipinski A."/>
            <person name="Escalona H.E."/>
            <person name="Waterhouse R.M."/>
            <person name="Zwick A."/>
            <person name="Pang H."/>
        </authorList>
    </citation>
    <scope>NUCLEOTIDE SEQUENCE [LARGE SCALE GENOMIC DNA]</scope>
    <source>
        <strain evidence="10">SYSU2018</strain>
    </source>
</reference>
<evidence type="ECO:0000313" key="11">
    <source>
        <dbReference type="Proteomes" id="UP001516400"/>
    </source>
</evidence>
<dbReference type="AlphaFoldDB" id="A0ABD2PEP9"/>
<evidence type="ECO:0000256" key="5">
    <source>
        <dbReference type="ARBA" id="ARBA00023098"/>
    </source>
</evidence>
<keyword evidence="11" id="KW-1185">Reference proteome</keyword>
<keyword evidence="5" id="KW-0443">Lipid metabolism</keyword>
<dbReference type="InterPro" id="IPR025483">
    <property type="entry name" value="Lipase_euk"/>
</dbReference>
<dbReference type="InterPro" id="IPR006693">
    <property type="entry name" value="AB_hydrolase_lipase"/>
</dbReference>
<dbReference type="Pfam" id="PF04083">
    <property type="entry name" value="Abhydro_lipase"/>
    <property type="match status" value="1"/>
</dbReference>
<dbReference type="Gene3D" id="3.40.50.1820">
    <property type="entry name" value="alpha/beta hydrolase"/>
    <property type="match status" value="1"/>
</dbReference>
<name>A0ABD2PEP9_9CUCU</name>
<accession>A0ABD2PEP9</accession>
<keyword evidence="2" id="KW-0732">Signal</keyword>
<gene>
    <name evidence="10" type="ORF">HHI36_003379</name>
</gene>
<evidence type="ECO:0000256" key="6">
    <source>
        <dbReference type="ARBA" id="ARBA00023180"/>
    </source>
</evidence>
<sequence>MTTKEECDRITNYVKEKIIDFGYPLEVHSVVTEDGYINSMFRIPHGKLGPIEISERFPVLLVHGLLASCADFVNEEKGLGYFLADAGYDVWIANCRGTTFSREHISLDCFKNRKEYWDFSWHEIGYYDIPAMIDYVLSITSRSKLFYVGHSQGVTAFMVLLSSKPKYNEKIILCCGLAPVAIFNRARIFPLKIFSYCILLIQDFLNFFSIKITELPGTSMVRRFLRQGKNNSIMRVLCLSYLSLTSGHANKPQAETMDLTQIGITTTNTASWRQVIHYSQVVKSDVFSNYDHGKSRNKEKYGTESLSAYDLSRVSAPVALFYGKNDLNYHEDDVNTLAGKLGNVVLKHAVDLDLFNHLDFLYAKDSIPLLYNHITNIMKKYK</sequence>